<dbReference type="AlphaFoldDB" id="A0A917U7W7"/>
<keyword evidence="3" id="KW-1185">Reference proteome</keyword>
<dbReference type="GO" id="GO:0016747">
    <property type="term" value="F:acyltransferase activity, transferring groups other than amino-acyl groups"/>
    <property type="evidence" value="ECO:0007669"/>
    <property type="project" value="InterPro"/>
</dbReference>
<dbReference type="Gene3D" id="3.40.630.30">
    <property type="match status" value="1"/>
</dbReference>
<organism evidence="2 3">
    <name type="scientific">Dactylosporangium sucinum</name>
    <dbReference type="NCBI Taxonomy" id="1424081"/>
    <lineage>
        <taxon>Bacteria</taxon>
        <taxon>Bacillati</taxon>
        <taxon>Actinomycetota</taxon>
        <taxon>Actinomycetes</taxon>
        <taxon>Micromonosporales</taxon>
        <taxon>Micromonosporaceae</taxon>
        <taxon>Dactylosporangium</taxon>
    </lineage>
</organism>
<name>A0A917U7W7_9ACTN</name>
<dbReference type="Pfam" id="PF13673">
    <property type="entry name" value="Acetyltransf_10"/>
    <property type="match status" value="1"/>
</dbReference>
<feature type="domain" description="N-acetyltransferase" evidence="1">
    <location>
        <begin position="111"/>
        <end position="239"/>
    </location>
</feature>
<evidence type="ECO:0000313" key="2">
    <source>
        <dbReference type="EMBL" id="GGM61582.1"/>
    </source>
</evidence>
<proteinExistence type="predicted"/>
<protein>
    <recommendedName>
        <fullName evidence="1">N-acetyltransferase domain-containing protein</fullName>
    </recommendedName>
</protein>
<dbReference type="CDD" id="cd04301">
    <property type="entry name" value="NAT_SF"/>
    <property type="match status" value="1"/>
</dbReference>
<sequence>MPTEPLTLATRNAATFWTAVGEARGYALVRRPGFLAVSGDERAGLRVLTLVPDLSGAELSELIALARDQRGGRVVVEDAYGTVDMSALGLGARQLPVMIRYPGGPRPEPALKVEQATSLDGLRVAERIVVDGFALEHFQPYQPGVVFPEAILDRVELFVAAIDDQPAGACLAIQDDETVGLYWVTTMPQHRSRGVARAIMHSMLRRYDTLPMTLTASRLGRPLYESLGFEKIVDATWWA</sequence>
<dbReference type="Proteomes" id="UP000642070">
    <property type="component" value="Unassembled WGS sequence"/>
</dbReference>
<dbReference type="EMBL" id="BMPI01000045">
    <property type="protein sequence ID" value="GGM61582.1"/>
    <property type="molecule type" value="Genomic_DNA"/>
</dbReference>
<dbReference type="SUPFAM" id="SSF55729">
    <property type="entry name" value="Acyl-CoA N-acyltransferases (Nat)"/>
    <property type="match status" value="1"/>
</dbReference>
<dbReference type="InterPro" id="IPR016181">
    <property type="entry name" value="Acyl_CoA_acyltransferase"/>
</dbReference>
<reference evidence="2" key="2">
    <citation type="submission" date="2020-09" db="EMBL/GenBank/DDBJ databases">
        <authorList>
            <person name="Sun Q."/>
            <person name="Ohkuma M."/>
        </authorList>
    </citation>
    <scope>NUCLEOTIDE SEQUENCE</scope>
    <source>
        <strain evidence="2">JCM 19831</strain>
    </source>
</reference>
<evidence type="ECO:0000259" key="1">
    <source>
        <dbReference type="PROSITE" id="PS51186"/>
    </source>
</evidence>
<gene>
    <name evidence="2" type="ORF">GCM10007977_073800</name>
</gene>
<reference evidence="2" key="1">
    <citation type="journal article" date="2014" name="Int. J. Syst. Evol. Microbiol.">
        <title>Complete genome sequence of Corynebacterium casei LMG S-19264T (=DSM 44701T), isolated from a smear-ripened cheese.</title>
        <authorList>
            <consortium name="US DOE Joint Genome Institute (JGI-PGF)"/>
            <person name="Walter F."/>
            <person name="Albersmeier A."/>
            <person name="Kalinowski J."/>
            <person name="Ruckert C."/>
        </authorList>
    </citation>
    <scope>NUCLEOTIDE SEQUENCE</scope>
    <source>
        <strain evidence="2">JCM 19831</strain>
    </source>
</reference>
<comment type="caution">
    <text evidence="2">The sequence shown here is derived from an EMBL/GenBank/DDBJ whole genome shotgun (WGS) entry which is preliminary data.</text>
</comment>
<dbReference type="InterPro" id="IPR000182">
    <property type="entry name" value="GNAT_dom"/>
</dbReference>
<dbReference type="PROSITE" id="PS51186">
    <property type="entry name" value="GNAT"/>
    <property type="match status" value="1"/>
</dbReference>
<evidence type="ECO:0000313" key="3">
    <source>
        <dbReference type="Proteomes" id="UP000642070"/>
    </source>
</evidence>
<dbReference type="RefSeq" id="WP_190254661.1">
    <property type="nucleotide sequence ID" value="NZ_BMPI01000045.1"/>
</dbReference>
<accession>A0A917U7W7</accession>